<comment type="catalytic activity">
    <reaction evidence="7 8">
        <text>cytidine(34) in tRNA(Ile2) + L-lysine + ATP = lysidine(34) in tRNA(Ile2) + AMP + diphosphate + H(+)</text>
        <dbReference type="Rhea" id="RHEA:43744"/>
        <dbReference type="Rhea" id="RHEA-COMP:10625"/>
        <dbReference type="Rhea" id="RHEA-COMP:10670"/>
        <dbReference type="ChEBI" id="CHEBI:15378"/>
        <dbReference type="ChEBI" id="CHEBI:30616"/>
        <dbReference type="ChEBI" id="CHEBI:32551"/>
        <dbReference type="ChEBI" id="CHEBI:33019"/>
        <dbReference type="ChEBI" id="CHEBI:82748"/>
        <dbReference type="ChEBI" id="CHEBI:83665"/>
        <dbReference type="ChEBI" id="CHEBI:456215"/>
        <dbReference type="EC" id="6.3.4.19"/>
    </reaction>
</comment>
<comment type="function">
    <text evidence="8">Ligates lysine onto the cytidine present at position 34 of the AUA codon-specific tRNA(Ile) that contains the anticodon CAU, in an ATP-dependent manner. Cytidine is converted to lysidine, thus changing the amino acid specificity of the tRNA from methionine to isoleucine.</text>
</comment>
<sequence length="440" mass="49437">MSLESRLLDVLKPWSTAPRWRVAFSGGLDSTVLLHLLVRLGSLNNNLPPVSAIHIHHGLQSVADAWPEHCRVVCNELGVGLQVLNVEVRPGSSVESKAREARYKAFSETLNPDEVLLTAQHQDDRAETLLFRLLRGAGVRGLAGMPTVRTLGDGWLVRPLLSVCRDELNSYAVEHGLRWIDDPSNQCTDHSRNFIRHRVMPIVQERWPEASRSMARAASHLDEAQQLLTELAELDLREARRIDRYDWLPVPSLSLRSLKALSPARQRNALRHWIASFTSLPDTDHWAGWNALRDASSDASPVWRLACGELHRGDERIWWLSGPWLNGPGEAVAWVRPGDDLPLPSNGRVQLQGHSGETGLQVRYRKGGETLALPGRGHRDLKRLLNETTLPGFVRSRLPLLYRNDELIALANFPQFDVQGLSLIWTPPADARFELMGSFE</sequence>
<dbReference type="PANTHER" id="PTHR43033">
    <property type="entry name" value="TRNA(ILE)-LYSIDINE SYNTHASE-RELATED"/>
    <property type="match status" value="1"/>
</dbReference>
<keyword evidence="4 8" id="KW-0819">tRNA processing</keyword>
<dbReference type="Pfam" id="PF01171">
    <property type="entry name" value="ATP_bind_3"/>
    <property type="match status" value="1"/>
</dbReference>
<evidence type="ECO:0000259" key="9">
    <source>
        <dbReference type="SMART" id="SM00977"/>
    </source>
</evidence>
<dbReference type="NCBIfam" id="TIGR02433">
    <property type="entry name" value="lysidine_TilS_C"/>
    <property type="match status" value="1"/>
</dbReference>
<dbReference type="Gene3D" id="3.40.50.620">
    <property type="entry name" value="HUPs"/>
    <property type="match status" value="1"/>
</dbReference>
<evidence type="ECO:0000256" key="3">
    <source>
        <dbReference type="ARBA" id="ARBA00022598"/>
    </source>
</evidence>
<evidence type="ECO:0000256" key="7">
    <source>
        <dbReference type="ARBA" id="ARBA00048539"/>
    </source>
</evidence>
<dbReference type="CDD" id="cd01992">
    <property type="entry name" value="TilS_N"/>
    <property type="match status" value="1"/>
</dbReference>
<feature type="binding site" evidence="8">
    <location>
        <begin position="25"/>
        <end position="30"/>
    </location>
    <ligand>
        <name>ATP</name>
        <dbReference type="ChEBI" id="CHEBI:30616"/>
    </ligand>
</feature>
<keyword evidence="2 8" id="KW-0963">Cytoplasm</keyword>
<dbReference type="AlphaFoldDB" id="A0A3M2HJZ0"/>
<dbReference type="SUPFAM" id="SSF52402">
    <property type="entry name" value="Adenine nucleotide alpha hydrolases-like"/>
    <property type="match status" value="1"/>
</dbReference>
<keyword evidence="5 8" id="KW-0547">Nucleotide-binding</keyword>
<dbReference type="GO" id="GO:0005524">
    <property type="term" value="F:ATP binding"/>
    <property type="evidence" value="ECO:0007669"/>
    <property type="project" value="UniProtKB-UniRule"/>
</dbReference>
<dbReference type="OrthoDB" id="9807403at2"/>
<comment type="similarity">
    <text evidence="8">Belongs to the tRNA(Ile)-lysidine synthase family.</text>
</comment>
<dbReference type="SMART" id="SM00977">
    <property type="entry name" value="TilS_C"/>
    <property type="match status" value="1"/>
</dbReference>
<evidence type="ECO:0000256" key="2">
    <source>
        <dbReference type="ARBA" id="ARBA00022490"/>
    </source>
</evidence>
<dbReference type="Pfam" id="PF11734">
    <property type="entry name" value="TilS_C"/>
    <property type="match status" value="1"/>
</dbReference>
<protein>
    <recommendedName>
        <fullName evidence="8">tRNA(Ile)-lysidine synthase</fullName>
        <ecNumber evidence="8">6.3.4.19</ecNumber>
    </recommendedName>
    <alternativeName>
        <fullName evidence="8">tRNA(Ile)-2-lysyl-cytidine synthase</fullName>
    </alternativeName>
    <alternativeName>
        <fullName evidence="8">tRNA(Ile)-lysidine synthetase</fullName>
    </alternativeName>
</protein>
<proteinExistence type="inferred from homology"/>
<dbReference type="EC" id="6.3.4.19" evidence="8"/>
<evidence type="ECO:0000256" key="8">
    <source>
        <dbReference type="HAMAP-Rule" id="MF_01161"/>
    </source>
</evidence>
<evidence type="ECO:0000256" key="6">
    <source>
        <dbReference type="ARBA" id="ARBA00022840"/>
    </source>
</evidence>
<reference evidence="10 11" key="1">
    <citation type="submission" date="2018-10" db="EMBL/GenBank/DDBJ databases">
        <title>Pseudomonas zhaodongensis NEAU-ST5-21(T) genome.</title>
        <authorList>
            <person name="Peng J."/>
            <person name="Liu Z.-P."/>
        </authorList>
    </citation>
    <scope>NUCLEOTIDE SEQUENCE [LARGE SCALE GENOMIC DNA]</scope>
    <source>
        <strain evidence="10 11">NEAU-ST5-21</strain>
    </source>
</reference>
<dbReference type="NCBIfam" id="TIGR02432">
    <property type="entry name" value="lysidine_TilS_N"/>
    <property type="match status" value="1"/>
</dbReference>
<keyword evidence="6 8" id="KW-0067">ATP-binding</keyword>
<dbReference type="InterPro" id="IPR012796">
    <property type="entry name" value="Lysidine-tRNA-synth_C"/>
</dbReference>
<organism evidence="10 11">
    <name type="scientific">Stutzerimonas zhaodongensis</name>
    <dbReference type="NCBI Taxonomy" id="1176257"/>
    <lineage>
        <taxon>Bacteria</taxon>
        <taxon>Pseudomonadati</taxon>
        <taxon>Pseudomonadota</taxon>
        <taxon>Gammaproteobacteria</taxon>
        <taxon>Pseudomonadales</taxon>
        <taxon>Pseudomonadaceae</taxon>
        <taxon>Stutzerimonas</taxon>
    </lineage>
</organism>
<dbReference type="GO" id="GO:0005737">
    <property type="term" value="C:cytoplasm"/>
    <property type="evidence" value="ECO:0007669"/>
    <property type="project" value="UniProtKB-SubCell"/>
</dbReference>
<keyword evidence="3 8" id="KW-0436">Ligase</keyword>
<dbReference type="InterPro" id="IPR012795">
    <property type="entry name" value="tRNA_Ile_lys_synt_N"/>
</dbReference>
<dbReference type="GO" id="GO:0006400">
    <property type="term" value="P:tRNA modification"/>
    <property type="evidence" value="ECO:0007669"/>
    <property type="project" value="UniProtKB-UniRule"/>
</dbReference>
<dbReference type="InterPro" id="IPR015262">
    <property type="entry name" value="tRNA_Ile_lys_synt_subst-bd"/>
</dbReference>
<dbReference type="PANTHER" id="PTHR43033:SF1">
    <property type="entry name" value="TRNA(ILE)-LYSIDINE SYNTHASE-RELATED"/>
    <property type="match status" value="1"/>
</dbReference>
<keyword evidence="11" id="KW-1185">Reference proteome</keyword>
<feature type="domain" description="Lysidine-tRNA(Ile) synthetase C-terminal" evidence="9">
    <location>
        <begin position="360"/>
        <end position="425"/>
    </location>
</feature>
<evidence type="ECO:0000313" key="10">
    <source>
        <dbReference type="EMBL" id="RMH90056.1"/>
    </source>
</evidence>
<dbReference type="InterPro" id="IPR011063">
    <property type="entry name" value="TilS/TtcA_N"/>
</dbReference>
<evidence type="ECO:0000256" key="1">
    <source>
        <dbReference type="ARBA" id="ARBA00004496"/>
    </source>
</evidence>
<dbReference type="RefSeq" id="WP_122165247.1">
    <property type="nucleotide sequence ID" value="NZ_JAMOIB010000002.1"/>
</dbReference>
<comment type="caution">
    <text evidence="10">The sequence shown here is derived from an EMBL/GenBank/DDBJ whole genome shotgun (WGS) entry which is preliminary data.</text>
</comment>
<dbReference type="GO" id="GO:0032267">
    <property type="term" value="F:tRNA(Ile)-lysidine synthase activity"/>
    <property type="evidence" value="ECO:0007669"/>
    <property type="project" value="UniProtKB-EC"/>
</dbReference>
<dbReference type="InterPro" id="IPR014729">
    <property type="entry name" value="Rossmann-like_a/b/a_fold"/>
</dbReference>
<comment type="domain">
    <text evidence="8">The N-terminal region contains the highly conserved SGGXDS motif, predicted to be a P-loop motif involved in ATP binding.</text>
</comment>
<dbReference type="Proteomes" id="UP000269774">
    <property type="component" value="Unassembled WGS sequence"/>
</dbReference>
<dbReference type="Pfam" id="PF09179">
    <property type="entry name" value="TilS"/>
    <property type="match status" value="1"/>
</dbReference>
<dbReference type="InterPro" id="IPR012094">
    <property type="entry name" value="tRNA_Ile_lys_synt"/>
</dbReference>
<accession>A0A3M2HJZ0</accession>
<comment type="subcellular location">
    <subcellularLocation>
        <location evidence="1 8">Cytoplasm</location>
    </subcellularLocation>
</comment>
<dbReference type="Gene3D" id="1.20.59.20">
    <property type="match status" value="1"/>
</dbReference>
<dbReference type="EMBL" id="RFFM01000002">
    <property type="protein sequence ID" value="RMH90056.1"/>
    <property type="molecule type" value="Genomic_DNA"/>
</dbReference>
<name>A0A3M2HJZ0_9GAMM</name>
<dbReference type="SUPFAM" id="SSF56037">
    <property type="entry name" value="PheT/TilS domain"/>
    <property type="match status" value="1"/>
</dbReference>
<dbReference type="HAMAP" id="MF_01161">
    <property type="entry name" value="tRNA_Ile_lys_synt"/>
    <property type="match status" value="1"/>
</dbReference>
<evidence type="ECO:0000256" key="4">
    <source>
        <dbReference type="ARBA" id="ARBA00022694"/>
    </source>
</evidence>
<evidence type="ECO:0000256" key="5">
    <source>
        <dbReference type="ARBA" id="ARBA00022741"/>
    </source>
</evidence>
<dbReference type="SUPFAM" id="SSF82829">
    <property type="entry name" value="MesJ substrate recognition domain-like"/>
    <property type="match status" value="1"/>
</dbReference>
<gene>
    <name evidence="8 10" type="primary">tilS</name>
    <name evidence="10" type="ORF">EA797_11070</name>
</gene>
<evidence type="ECO:0000313" key="11">
    <source>
        <dbReference type="Proteomes" id="UP000269774"/>
    </source>
</evidence>